<comment type="caution">
    <text evidence="2">The sequence shown here is derived from an EMBL/GenBank/DDBJ whole genome shotgun (WGS) entry which is preliminary data.</text>
</comment>
<evidence type="ECO:0000313" key="2">
    <source>
        <dbReference type="EMBL" id="CAE8612677.1"/>
    </source>
</evidence>
<gene>
    <name evidence="2" type="ORF">PGLA1383_LOCUS30466</name>
</gene>
<dbReference type="Proteomes" id="UP000654075">
    <property type="component" value="Unassembled WGS sequence"/>
</dbReference>
<accession>A0A813FKW7</accession>
<proteinExistence type="predicted"/>
<reference evidence="2" key="1">
    <citation type="submission" date="2021-02" db="EMBL/GenBank/DDBJ databases">
        <authorList>
            <person name="Dougan E. K."/>
            <person name="Rhodes N."/>
            <person name="Thang M."/>
            <person name="Chan C."/>
        </authorList>
    </citation>
    <scope>NUCLEOTIDE SEQUENCE</scope>
</reference>
<organism evidence="2 3">
    <name type="scientific">Polarella glacialis</name>
    <name type="common">Dinoflagellate</name>
    <dbReference type="NCBI Taxonomy" id="89957"/>
    <lineage>
        <taxon>Eukaryota</taxon>
        <taxon>Sar</taxon>
        <taxon>Alveolata</taxon>
        <taxon>Dinophyceae</taxon>
        <taxon>Suessiales</taxon>
        <taxon>Suessiaceae</taxon>
        <taxon>Polarella</taxon>
    </lineage>
</organism>
<dbReference type="AlphaFoldDB" id="A0A813FKW7"/>
<protein>
    <submittedName>
        <fullName evidence="2">Uncharacterized protein</fullName>
    </submittedName>
</protein>
<sequence>MPSKAKANALVPLPKGRSRDNRNREPRPDDPLTWPQRWALAFKRFQKDGHIRNEREGGVLRALLRRAGHRVLSDDLTDQVVAKVSKFTLLHSSEVFNILQFYEGEVVQQLENAFLRRAYYGMLSADHLQTILFEVGYGALLQDSLHEVLEEAVLALKCDPPSSGAALRSVSTHEQVSATLFDRPGALLADFRVQ</sequence>
<feature type="region of interest" description="Disordered" evidence="1">
    <location>
        <begin position="1"/>
        <end position="32"/>
    </location>
</feature>
<keyword evidence="3" id="KW-1185">Reference proteome</keyword>
<feature type="compositionally biased region" description="Basic and acidic residues" evidence="1">
    <location>
        <begin position="17"/>
        <end position="30"/>
    </location>
</feature>
<dbReference type="EMBL" id="CAJNNV010025146">
    <property type="protein sequence ID" value="CAE8612677.1"/>
    <property type="molecule type" value="Genomic_DNA"/>
</dbReference>
<name>A0A813FKW7_POLGL</name>
<evidence type="ECO:0000313" key="3">
    <source>
        <dbReference type="Proteomes" id="UP000654075"/>
    </source>
</evidence>
<evidence type="ECO:0000256" key="1">
    <source>
        <dbReference type="SAM" id="MobiDB-lite"/>
    </source>
</evidence>